<dbReference type="PROSITE" id="PS50089">
    <property type="entry name" value="ZF_RING_2"/>
    <property type="match status" value="1"/>
</dbReference>
<reference evidence="8" key="2">
    <citation type="submission" date="2025-08" db="UniProtKB">
        <authorList>
            <consortium name="Ensembl"/>
        </authorList>
    </citation>
    <scope>IDENTIFICATION</scope>
</reference>
<sequence length="657" mass="73042">MTEPMVPSSSSSAGLTWAKMCKECGQQHEGGQENHLFEYQDEVDDELVCHICLQPLLQPMDTPCGHTYCFQCLSSFLKEQDFCPVDRQQLQLYHCRPSSLLVRNLLDKLTVLCPHQAECQQQMQRCELQPHLHNRCPVFRRLREEAERRKRHPWNELKGNRGEGESGADTKHTPTMTRTATRDTQPEPGLINPAFEESEDETSMRSSLVAEANVVEMNREEQELGLRIVGGKDTPLGNIVIQEIIRDSLAARDGRLAPGDHILEVNDVSLASIPHGRAISVLRRPCPLLRLIVMQEKGFNPRHPQRPGLEHHTPSSTIMATASPPSHSPHGTAHNQGTVIQVTLVKRDRSEPLGIKLIRKSDETGVFILDLLAGGLAAKDGKLCNNDKVMAINGQDLRHGTPENAAQIIQASEVRVNFVVMRQPEAQEEGGSGGEGQGRVARRAPEPQYFRRPSTYMKDPPGGFCSQEKMVSLKKEPRLSLGITIAGGRDCRSRLPVYITSVQPVGCLHRDGTIKKGDVLLSINGVDLTQLTYNEAVSVLKAQTAQAQVVLRVIQTISEDPEDEGEAAKEAMESVENPREDDVNWAPLWTRWLGLPGHMHWCRDIVLLKTNQESWGFSIVGGFEESHGQQPFFIKTIVPGTPAYLDGRLKLASPRTG</sequence>
<dbReference type="InterPro" id="IPR001841">
    <property type="entry name" value="Znf_RING"/>
</dbReference>
<keyword evidence="1" id="KW-0479">Metal-binding</keyword>
<dbReference type="InterPro" id="IPR017907">
    <property type="entry name" value="Znf_RING_CS"/>
</dbReference>
<dbReference type="PROSITE" id="PS50106">
    <property type="entry name" value="PDZ"/>
    <property type="match status" value="4"/>
</dbReference>
<feature type="compositionally biased region" description="Polar residues" evidence="5">
    <location>
        <begin position="314"/>
        <end position="325"/>
    </location>
</feature>
<dbReference type="AlphaFoldDB" id="A0A8C7VW86"/>
<keyword evidence="3" id="KW-0862">Zinc</keyword>
<feature type="domain" description="PDZ" evidence="7">
    <location>
        <begin position="214"/>
        <end position="297"/>
    </location>
</feature>
<dbReference type="Gene3D" id="3.30.40.10">
    <property type="entry name" value="Zinc/RING finger domain, C3HC4 (zinc finger)"/>
    <property type="match status" value="1"/>
</dbReference>
<feature type="domain" description="RING-type" evidence="6">
    <location>
        <begin position="49"/>
        <end position="87"/>
    </location>
</feature>
<evidence type="ECO:0000313" key="8">
    <source>
        <dbReference type="Ensembl" id="ENSOMYP00000055485.2"/>
    </source>
</evidence>
<accession>A0A8C7VW86</accession>
<dbReference type="GO" id="GO:0004842">
    <property type="term" value="F:ubiquitin-protein transferase activity"/>
    <property type="evidence" value="ECO:0007669"/>
    <property type="project" value="TreeGrafter"/>
</dbReference>
<evidence type="ECO:0000256" key="1">
    <source>
        <dbReference type="ARBA" id="ARBA00022723"/>
    </source>
</evidence>
<dbReference type="CDD" id="cd06678">
    <property type="entry name" value="PDZ2_LNX1_2-like"/>
    <property type="match status" value="1"/>
</dbReference>
<dbReference type="Ensembl" id="ENSOMYT00000060404.2">
    <property type="protein sequence ID" value="ENSOMYP00000055485.2"/>
    <property type="gene ID" value="ENSOMYG00000025231.2"/>
</dbReference>
<dbReference type="InterPro" id="IPR036034">
    <property type="entry name" value="PDZ_sf"/>
</dbReference>
<dbReference type="CDD" id="cd16780">
    <property type="entry name" value="mRING-HC-C3HC3D_LNX2"/>
    <property type="match status" value="1"/>
</dbReference>
<feature type="region of interest" description="Disordered" evidence="5">
    <location>
        <begin position="150"/>
        <end position="203"/>
    </location>
</feature>
<dbReference type="SMART" id="SM00184">
    <property type="entry name" value="RING"/>
    <property type="match status" value="1"/>
</dbReference>
<evidence type="ECO:0000256" key="2">
    <source>
        <dbReference type="ARBA" id="ARBA00022771"/>
    </source>
</evidence>
<keyword evidence="9" id="KW-1185">Reference proteome</keyword>
<evidence type="ECO:0000256" key="4">
    <source>
        <dbReference type="PROSITE-ProRule" id="PRU00175"/>
    </source>
</evidence>
<dbReference type="SMART" id="SM00228">
    <property type="entry name" value="PDZ"/>
    <property type="match status" value="3"/>
</dbReference>
<dbReference type="PROSITE" id="PS00518">
    <property type="entry name" value="ZF_RING_1"/>
    <property type="match status" value="1"/>
</dbReference>
<evidence type="ECO:0000259" key="6">
    <source>
        <dbReference type="PROSITE" id="PS50089"/>
    </source>
</evidence>
<evidence type="ECO:0000313" key="9">
    <source>
        <dbReference type="Proteomes" id="UP000694395"/>
    </source>
</evidence>
<evidence type="ECO:0000256" key="3">
    <source>
        <dbReference type="ARBA" id="ARBA00022833"/>
    </source>
</evidence>
<dbReference type="CDD" id="cd06679">
    <property type="entry name" value="PDZ3_LNX1_2-like"/>
    <property type="match status" value="1"/>
</dbReference>
<dbReference type="InterPro" id="IPR013083">
    <property type="entry name" value="Znf_RING/FYVE/PHD"/>
</dbReference>
<evidence type="ECO:0000259" key="7">
    <source>
        <dbReference type="PROSITE" id="PS50106"/>
    </source>
</evidence>
<dbReference type="InterPro" id="IPR051342">
    <property type="entry name" value="PDZ_scaffold"/>
</dbReference>
<dbReference type="Proteomes" id="UP000694395">
    <property type="component" value="Chromosome 14"/>
</dbReference>
<feature type="domain" description="PDZ" evidence="7">
    <location>
        <begin position="470"/>
        <end position="555"/>
    </location>
</feature>
<dbReference type="SUPFAM" id="SSF57850">
    <property type="entry name" value="RING/U-box"/>
    <property type="match status" value="1"/>
</dbReference>
<dbReference type="PANTHER" id="PTHR19964:SF41">
    <property type="entry name" value="LIGAND OF NUMB PROTEIN X 2-LIKE"/>
    <property type="match status" value="1"/>
</dbReference>
<feature type="domain" description="PDZ" evidence="7">
    <location>
        <begin position="341"/>
        <end position="424"/>
    </location>
</feature>
<reference evidence="8" key="1">
    <citation type="submission" date="2020-07" db="EMBL/GenBank/DDBJ databases">
        <title>A long reads based de novo assembly of the rainbow trout Arlee double haploid line genome.</title>
        <authorList>
            <person name="Gao G."/>
            <person name="Palti Y."/>
        </authorList>
    </citation>
    <scope>NUCLEOTIDE SEQUENCE [LARGE SCALE GENOMIC DNA]</scope>
</reference>
<gene>
    <name evidence="8" type="primary">lnx2b</name>
</gene>
<proteinExistence type="predicted"/>
<dbReference type="CDD" id="cd06677">
    <property type="entry name" value="PDZ1_LNX1_2-like"/>
    <property type="match status" value="1"/>
</dbReference>
<feature type="region of interest" description="Disordered" evidence="5">
    <location>
        <begin position="299"/>
        <end position="334"/>
    </location>
</feature>
<dbReference type="Pfam" id="PF00595">
    <property type="entry name" value="PDZ"/>
    <property type="match status" value="3"/>
</dbReference>
<evidence type="ECO:0000256" key="5">
    <source>
        <dbReference type="SAM" id="MobiDB-lite"/>
    </source>
</evidence>
<name>A0A8C7VW86_ONCMY</name>
<dbReference type="GeneTree" id="ENSGT00940000164372"/>
<protein>
    <submittedName>
        <fullName evidence="8">Ligand of numb-protein X 2b</fullName>
    </submittedName>
</protein>
<feature type="compositionally biased region" description="Basic and acidic residues" evidence="5">
    <location>
        <begin position="150"/>
        <end position="172"/>
    </location>
</feature>
<feature type="domain" description="PDZ" evidence="7">
    <location>
        <begin position="604"/>
        <end position="650"/>
    </location>
</feature>
<feature type="region of interest" description="Disordered" evidence="5">
    <location>
        <begin position="424"/>
        <end position="457"/>
    </location>
</feature>
<reference evidence="8" key="3">
    <citation type="submission" date="2025-09" db="UniProtKB">
        <authorList>
            <consortium name="Ensembl"/>
        </authorList>
    </citation>
    <scope>IDENTIFICATION</scope>
</reference>
<dbReference type="Gene3D" id="2.30.42.10">
    <property type="match status" value="4"/>
</dbReference>
<dbReference type="SUPFAM" id="SSF50156">
    <property type="entry name" value="PDZ domain-like"/>
    <property type="match status" value="4"/>
</dbReference>
<organism evidence="8 9">
    <name type="scientific">Oncorhynchus mykiss</name>
    <name type="common">Rainbow trout</name>
    <name type="synonym">Salmo gairdneri</name>
    <dbReference type="NCBI Taxonomy" id="8022"/>
    <lineage>
        <taxon>Eukaryota</taxon>
        <taxon>Metazoa</taxon>
        <taxon>Chordata</taxon>
        <taxon>Craniata</taxon>
        <taxon>Vertebrata</taxon>
        <taxon>Euteleostomi</taxon>
        <taxon>Actinopterygii</taxon>
        <taxon>Neopterygii</taxon>
        <taxon>Teleostei</taxon>
        <taxon>Protacanthopterygii</taxon>
        <taxon>Salmoniformes</taxon>
        <taxon>Salmonidae</taxon>
        <taxon>Salmoninae</taxon>
        <taxon>Oncorhynchus</taxon>
    </lineage>
</organism>
<dbReference type="Pfam" id="PF00097">
    <property type="entry name" value="zf-C3HC4"/>
    <property type="match status" value="1"/>
</dbReference>
<dbReference type="PANTHER" id="PTHR19964">
    <property type="entry name" value="MULTIPLE PDZ DOMAIN PROTEIN"/>
    <property type="match status" value="1"/>
</dbReference>
<keyword evidence="2 4" id="KW-0863">Zinc-finger</keyword>
<dbReference type="GO" id="GO:0008270">
    <property type="term" value="F:zinc ion binding"/>
    <property type="evidence" value="ECO:0007669"/>
    <property type="project" value="UniProtKB-KW"/>
</dbReference>
<dbReference type="InterPro" id="IPR001478">
    <property type="entry name" value="PDZ"/>
</dbReference>
<dbReference type="InterPro" id="IPR018957">
    <property type="entry name" value="Znf_C3HC4_RING-type"/>
</dbReference>